<dbReference type="SUPFAM" id="SSF55298">
    <property type="entry name" value="YjgF-like"/>
    <property type="match status" value="1"/>
</dbReference>
<comment type="caution">
    <text evidence="2">The sequence shown here is derived from an EMBL/GenBank/DDBJ whole genome shotgun (WGS) entry which is preliminary data.</text>
</comment>
<dbReference type="CDD" id="cd00448">
    <property type="entry name" value="YjgF_YER057c_UK114_family"/>
    <property type="match status" value="1"/>
</dbReference>
<dbReference type="GO" id="GO:0005829">
    <property type="term" value="C:cytosol"/>
    <property type="evidence" value="ECO:0007669"/>
    <property type="project" value="TreeGrafter"/>
</dbReference>
<dbReference type="PANTHER" id="PTHR11803:SF58">
    <property type="entry name" value="PROTEIN HMF1-RELATED"/>
    <property type="match status" value="1"/>
</dbReference>
<dbReference type="GO" id="GO:0019239">
    <property type="term" value="F:deaminase activity"/>
    <property type="evidence" value="ECO:0007669"/>
    <property type="project" value="TreeGrafter"/>
</dbReference>
<sequence length="130" mass="13970">MLRTTVNPWTYPEGMDQGVLIEGHQRLLFVSGQCSVSATGDSLHPGDMRAQTAVALDNVEAVLRGAGMGLGNIVRMNTYVTDVEAFFAEAGEMMAERLAAFDVRPPGVCAEISRLGRPELLVELEAFAAD</sequence>
<keyword evidence="3" id="KW-1185">Reference proteome</keyword>
<dbReference type="AlphaFoldDB" id="A0A840W5V9"/>
<organism evidence="2 3">
    <name type="scientific">Nocardiopsis metallicus</name>
    <dbReference type="NCBI Taxonomy" id="179819"/>
    <lineage>
        <taxon>Bacteria</taxon>
        <taxon>Bacillati</taxon>
        <taxon>Actinomycetota</taxon>
        <taxon>Actinomycetes</taxon>
        <taxon>Streptosporangiales</taxon>
        <taxon>Nocardiopsidaceae</taxon>
        <taxon>Nocardiopsis</taxon>
    </lineage>
</organism>
<dbReference type="PANTHER" id="PTHR11803">
    <property type="entry name" value="2-IMINOBUTANOATE/2-IMINOPROPANOATE DEAMINASE RIDA"/>
    <property type="match status" value="1"/>
</dbReference>
<dbReference type="RefSeq" id="WP_184365845.1">
    <property type="nucleotide sequence ID" value="NZ_BAAAKM010000003.1"/>
</dbReference>
<dbReference type="InterPro" id="IPR006175">
    <property type="entry name" value="YjgF/YER057c/UK114"/>
</dbReference>
<dbReference type="Pfam" id="PF01042">
    <property type="entry name" value="Ribonuc_L-PSP"/>
    <property type="match status" value="1"/>
</dbReference>
<dbReference type="Gene3D" id="3.30.1330.40">
    <property type="entry name" value="RutC-like"/>
    <property type="match status" value="1"/>
</dbReference>
<evidence type="ECO:0000256" key="1">
    <source>
        <dbReference type="ARBA" id="ARBA00010552"/>
    </source>
</evidence>
<proteinExistence type="inferred from homology"/>
<gene>
    <name evidence="2" type="ORF">HNR07_003507</name>
</gene>
<accession>A0A840W5V9</accession>
<dbReference type="EMBL" id="JACHDO010000001">
    <property type="protein sequence ID" value="MBB5492370.1"/>
    <property type="molecule type" value="Genomic_DNA"/>
</dbReference>
<evidence type="ECO:0000313" key="3">
    <source>
        <dbReference type="Proteomes" id="UP000579647"/>
    </source>
</evidence>
<name>A0A840W5V9_9ACTN</name>
<dbReference type="InterPro" id="IPR035959">
    <property type="entry name" value="RutC-like_sf"/>
</dbReference>
<comment type="similarity">
    <text evidence="1">Belongs to the RutC family.</text>
</comment>
<evidence type="ECO:0000313" key="2">
    <source>
        <dbReference type="EMBL" id="MBB5492370.1"/>
    </source>
</evidence>
<protein>
    <submittedName>
        <fullName evidence="2">Enamine deaminase RidA (YjgF/YER057c/UK114 family)</fullName>
    </submittedName>
</protein>
<reference evidence="2 3" key="1">
    <citation type="submission" date="2020-08" db="EMBL/GenBank/DDBJ databases">
        <title>Sequencing the genomes of 1000 actinobacteria strains.</title>
        <authorList>
            <person name="Klenk H.-P."/>
        </authorList>
    </citation>
    <scope>NUCLEOTIDE SEQUENCE [LARGE SCALE GENOMIC DNA]</scope>
    <source>
        <strain evidence="2 3">DSM 44598</strain>
    </source>
</reference>
<dbReference type="Proteomes" id="UP000579647">
    <property type="component" value="Unassembled WGS sequence"/>
</dbReference>